<feature type="domain" description="SGNH hydrolase-type esterase" evidence="1">
    <location>
        <begin position="43"/>
        <end position="219"/>
    </location>
</feature>
<evidence type="ECO:0000313" key="3">
    <source>
        <dbReference type="Proteomes" id="UP001304650"/>
    </source>
</evidence>
<evidence type="ECO:0000313" key="2">
    <source>
        <dbReference type="EMBL" id="WNR43969.1"/>
    </source>
</evidence>
<dbReference type="PANTHER" id="PTHR34407">
    <property type="entry name" value="EXPRESSED PROTEIN"/>
    <property type="match status" value="1"/>
</dbReference>
<keyword evidence="3" id="KW-1185">Reference proteome</keyword>
<dbReference type="KEGG" id="proo:MJB10_23200"/>
<dbReference type="AlphaFoldDB" id="A0AA96RK52"/>
<dbReference type="InterPro" id="IPR036514">
    <property type="entry name" value="SGNH_hydro_sf"/>
</dbReference>
<reference evidence="2" key="1">
    <citation type="submission" date="2022-02" db="EMBL/GenBank/DDBJ databases">
        <title>Paenibacillus sp. MBLB1832 Whole Genome Shotgun Sequencing.</title>
        <authorList>
            <person name="Hwang C.Y."/>
            <person name="Cho E.-S."/>
            <person name="Seo M.-J."/>
        </authorList>
    </citation>
    <scope>NUCLEOTIDE SEQUENCE</scope>
    <source>
        <strain evidence="2">MBLB1832</strain>
    </source>
</reference>
<dbReference type="EMBL" id="CP130319">
    <property type="protein sequence ID" value="WNR43969.1"/>
    <property type="molecule type" value="Genomic_DNA"/>
</dbReference>
<protein>
    <submittedName>
        <fullName evidence="2">GDSL-type esterase/lipase family protein</fullName>
    </submittedName>
</protein>
<dbReference type="PANTHER" id="PTHR34407:SF1">
    <property type="entry name" value="SGNH HYDROLASE-TYPE ESTERASE DOMAIN-CONTAINING PROTEIN"/>
    <property type="match status" value="1"/>
</dbReference>
<dbReference type="Gene3D" id="2.60.120.260">
    <property type="entry name" value="Galactose-binding domain-like"/>
    <property type="match status" value="1"/>
</dbReference>
<dbReference type="SUPFAM" id="SSF52266">
    <property type="entry name" value="SGNH hydrolase"/>
    <property type="match status" value="1"/>
</dbReference>
<evidence type="ECO:0000259" key="1">
    <source>
        <dbReference type="Pfam" id="PF13472"/>
    </source>
</evidence>
<dbReference type="Gene3D" id="3.40.50.1110">
    <property type="entry name" value="SGNH hydrolase"/>
    <property type="match status" value="1"/>
</dbReference>
<dbReference type="RefSeq" id="WP_314799066.1">
    <property type="nucleotide sequence ID" value="NZ_CP130319.1"/>
</dbReference>
<dbReference type="Proteomes" id="UP001304650">
    <property type="component" value="Chromosome"/>
</dbReference>
<gene>
    <name evidence="2" type="ORF">MJB10_23200</name>
</gene>
<dbReference type="Pfam" id="PF13472">
    <property type="entry name" value="Lipase_GDSL_2"/>
    <property type="match status" value="1"/>
</dbReference>
<organism evidence="2 3">
    <name type="scientific">Paenibacillus roseopurpureus</name>
    <dbReference type="NCBI Taxonomy" id="2918901"/>
    <lineage>
        <taxon>Bacteria</taxon>
        <taxon>Bacillati</taxon>
        <taxon>Bacillota</taxon>
        <taxon>Bacilli</taxon>
        <taxon>Bacillales</taxon>
        <taxon>Paenibacillaceae</taxon>
        <taxon>Paenibacillus</taxon>
    </lineage>
</organism>
<name>A0AA96RK52_9BACL</name>
<dbReference type="InterPro" id="IPR013830">
    <property type="entry name" value="SGNH_hydro"/>
</dbReference>
<accession>A0AA96RK52</accession>
<sequence>MISKRKTEINFAELYLDHIGFTRDGLKHIANKLTNDNKATVAFIGGSVTEGEGASDSEATSYRALTYRYLERRFPETAFKFINAAIGGTNSTYGAFRLEEHVFDQGDVDLLFVEFAVNDAGNLTESIRAMEGIVRHAKRSNPQIDICFIYTARRSGSESYSANRRLQDNIYNHEEVAEYYRIPSVNIASVIYNKVISGELKWEDISGDDVHPNDFGYALYASVLEVFLENELIVSNEKSEDPLALPSPIDSVCYENGRQLSPLLAETSFNWRMIEGWTTEQFFNWAPPADIYLGESPGAEFQFSFTGTAVGISLLAGKDTGNIEVSIDGGAFRTIPLFDRYCSMFYRPIIVMFSDHLERRSHTVNIRISSEKHEMSRGHEVHILKLLVNE</sequence>
<proteinExistence type="predicted"/>
<dbReference type="CDD" id="cd00229">
    <property type="entry name" value="SGNH_hydrolase"/>
    <property type="match status" value="1"/>
</dbReference>